<dbReference type="InterPro" id="IPR012338">
    <property type="entry name" value="Beta-lactam/transpept-like"/>
</dbReference>
<sequence length="416" mass="43124">MFCDPAFTPVVEAFRQGVGPGGAALAVTAGGRLVVDVWAGTADESGTRPWRRDTVVNVFSVSKGVVATVALLCARRGLLDLDAPVARYWPEFTARATVAQLLSHRAGLPAIRSPLPPGSLYDWDAMTSALAAEEPWWTPGERHGYHAVTFGWLVGELLRRVTGREIRDLVSGVCGVSGLSGELGVPDLWIGLPRHEAHRAAFVLPPESPPAPESPSTLEGASAAGGASATEGASTSEGASTPGGPLSPAGPSGLEGSPLAEAMADPASVTAKAFLNPADQLVPGLVNTGRWRAAQIPAANGHASARALATLYGALLSGDLLDPGTLERATTVHSDGFDEVLRGRTRFGLGYMLPNEVRPFAPRAEAFGHSGSGGSLAFADPVAGIGFAYTPSRTITVPAGPDPRWPPILEALYDRL</sequence>
<dbReference type="Proteomes" id="UP001499930">
    <property type="component" value="Unassembled WGS sequence"/>
</dbReference>
<evidence type="ECO:0000313" key="4">
    <source>
        <dbReference type="Proteomes" id="UP001499930"/>
    </source>
</evidence>
<dbReference type="SUPFAM" id="SSF56601">
    <property type="entry name" value="beta-lactamase/transpeptidase-like"/>
    <property type="match status" value="1"/>
</dbReference>
<protein>
    <submittedName>
        <fullName evidence="3">Serine hydrolase domain-containing protein</fullName>
    </submittedName>
</protein>
<dbReference type="InterPro" id="IPR052907">
    <property type="entry name" value="Beta-lactamase/esterase"/>
</dbReference>
<feature type="compositionally biased region" description="Low complexity" evidence="1">
    <location>
        <begin position="214"/>
        <end position="259"/>
    </location>
</feature>
<comment type="caution">
    <text evidence="3">The sequence shown here is derived from an EMBL/GenBank/DDBJ whole genome shotgun (WGS) entry which is preliminary data.</text>
</comment>
<dbReference type="Gene3D" id="3.40.710.10">
    <property type="entry name" value="DD-peptidase/beta-lactamase superfamily"/>
    <property type="match status" value="2"/>
</dbReference>
<dbReference type="GO" id="GO:0016787">
    <property type="term" value="F:hydrolase activity"/>
    <property type="evidence" value="ECO:0007669"/>
    <property type="project" value="UniProtKB-KW"/>
</dbReference>
<gene>
    <name evidence="3" type="ORF">GCM10017559_77940</name>
</gene>
<dbReference type="PANTHER" id="PTHR43319">
    <property type="entry name" value="BETA-LACTAMASE-RELATED"/>
    <property type="match status" value="1"/>
</dbReference>
<evidence type="ECO:0000259" key="2">
    <source>
        <dbReference type="Pfam" id="PF00144"/>
    </source>
</evidence>
<keyword evidence="3" id="KW-0378">Hydrolase</keyword>
<name>A0ABP6LC93_9ACTN</name>
<evidence type="ECO:0000256" key="1">
    <source>
        <dbReference type="SAM" id="MobiDB-lite"/>
    </source>
</evidence>
<dbReference type="Pfam" id="PF00144">
    <property type="entry name" value="Beta-lactamase"/>
    <property type="match status" value="1"/>
</dbReference>
<proteinExistence type="predicted"/>
<feature type="region of interest" description="Disordered" evidence="1">
    <location>
        <begin position="204"/>
        <end position="259"/>
    </location>
</feature>
<dbReference type="EMBL" id="BAAAWD010000028">
    <property type="protein sequence ID" value="GAA3038293.1"/>
    <property type="molecule type" value="Genomic_DNA"/>
</dbReference>
<feature type="domain" description="Beta-lactamase-related" evidence="2">
    <location>
        <begin position="14"/>
        <end position="395"/>
    </location>
</feature>
<dbReference type="PANTHER" id="PTHR43319:SF3">
    <property type="entry name" value="BETA-LACTAMASE-RELATED DOMAIN-CONTAINING PROTEIN"/>
    <property type="match status" value="1"/>
</dbReference>
<reference evidence="4" key="1">
    <citation type="journal article" date="2019" name="Int. J. Syst. Evol. Microbiol.">
        <title>The Global Catalogue of Microorganisms (GCM) 10K type strain sequencing project: providing services to taxonomists for standard genome sequencing and annotation.</title>
        <authorList>
            <consortium name="The Broad Institute Genomics Platform"/>
            <consortium name="The Broad Institute Genome Sequencing Center for Infectious Disease"/>
            <person name="Wu L."/>
            <person name="Ma J."/>
        </authorList>
    </citation>
    <scope>NUCLEOTIDE SEQUENCE [LARGE SCALE GENOMIC DNA]</scope>
    <source>
        <strain evidence="4">JCM 3106</strain>
    </source>
</reference>
<dbReference type="RefSeq" id="WP_344906452.1">
    <property type="nucleotide sequence ID" value="NZ_BAAAWD010000028.1"/>
</dbReference>
<dbReference type="InterPro" id="IPR001466">
    <property type="entry name" value="Beta-lactam-related"/>
</dbReference>
<keyword evidence="4" id="KW-1185">Reference proteome</keyword>
<organism evidence="3 4">
    <name type="scientific">Streptosporangium longisporum</name>
    <dbReference type="NCBI Taxonomy" id="46187"/>
    <lineage>
        <taxon>Bacteria</taxon>
        <taxon>Bacillati</taxon>
        <taxon>Actinomycetota</taxon>
        <taxon>Actinomycetes</taxon>
        <taxon>Streptosporangiales</taxon>
        <taxon>Streptosporangiaceae</taxon>
        <taxon>Streptosporangium</taxon>
    </lineage>
</organism>
<accession>A0ABP6LC93</accession>
<evidence type="ECO:0000313" key="3">
    <source>
        <dbReference type="EMBL" id="GAA3038293.1"/>
    </source>
</evidence>